<feature type="transmembrane region" description="Helical" evidence="5">
    <location>
        <begin position="30"/>
        <end position="47"/>
    </location>
</feature>
<name>A0ABM0TKZ6_CAMSA</name>
<evidence type="ECO:0000313" key="6">
    <source>
        <dbReference type="Proteomes" id="UP000694864"/>
    </source>
</evidence>
<dbReference type="CDD" id="cd01837">
    <property type="entry name" value="SGNH_plant_lipase_like"/>
    <property type="match status" value="1"/>
</dbReference>
<dbReference type="SUPFAM" id="SSF52266">
    <property type="entry name" value="SGNH hydrolase"/>
    <property type="match status" value="1"/>
</dbReference>
<dbReference type="GeneID" id="104712677"/>
<protein>
    <submittedName>
        <fullName evidence="7">LOW QUALITY PROTEIN: GDSL esterase/lipase 6-like</fullName>
    </submittedName>
</protein>
<keyword evidence="2" id="KW-0378">Hydrolase</keyword>
<proteinExistence type="inferred from homology"/>
<keyword evidence="5" id="KW-1133">Transmembrane helix</keyword>
<gene>
    <name evidence="7" type="primary">LOC104712677</name>
</gene>
<dbReference type="PANTHER" id="PTHR45648:SF141">
    <property type="entry name" value="GDSL ESTERASE_LIPASE 6"/>
    <property type="match status" value="1"/>
</dbReference>
<keyword evidence="6" id="KW-1185">Reference proteome</keyword>
<feature type="transmembrane region" description="Helical" evidence="5">
    <location>
        <begin position="6"/>
        <end position="23"/>
    </location>
</feature>
<dbReference type="Gene3D" id="3.40.50.1110">
    <property type="entry name" value="SGNH hydrolase"/>
    <property type="match status" value="1"/>
</dbReference>
<evidence type="ECO:0000256" key="5">
    <source>
        <dbReference type="SAM" id="Phobius"/>
    </source>
</evidence>
<dbReference type="RefSeq" id="XP_010427928.1">
    <property type="nucleotide sequence ID" value="XM_010429626.2"/>
</dbReference>
<keyword evidence="3" id="KW-0442">Lipid degradation</keyword>
<evidence type="ECO:0000256" key="4">
    <source>
        <dbReference type="ARBA" id="ARBA00023098"/>
    </source>
</evidence>
<dbReference type="InterPro" id="IPR051058">
    <property type="entry name" value="GDSL_Est/Lipase"/>
</dbReference>
<keyword evidence="5" id="KW-0472">Membrane</keyword>
<dbReference type="PANTHER" id="PTHR45648">
    <property type="entry name" value="GDSL LIPASE/ACYLHYDROLASE FAMILY PROTEIN (AFU_ORTHOLOGUE AFUA_4G14700)"/>
    <property type="match status" value="1"/>
</dbReference>
<dbReference type="Proteomes" id="UP000694864">
    <property type="component" value="Chromosome 9"/>
</dbReference>
<dbReference type="InterPro" id="IPR001087">
    <property type="entry name" value="GDSL"/>
</dbReference>
<evidence type="ECO:0000256" key="3">
    <source>
        <dbReference type="ARBA" id="ARBA00022963"/>
    </source>
</evidence>
<evidence type="ECO:0000313" key="7">
    <source>
        <dbReference type="RefSeq" id="XP_010427928.1"/>
    </source>
</evidence>
<dbReference type="InterPro" id="IPR036514">
    <property type="entry name" value="SGNH_hydro_sf"/>
</dbReference>
<reference evidence="6" key="1">
    <citation type="journal article" date="2014" name="Nat. Commun.">
        <title>The emerging biofuel crop Camelina sativa retains a highly undifferentiated hexaploid genome structure.</title>
        <authorList>
            <person name="Kagale S."/>
            <person name="Koh C."/>
            <person name="Nixon J."/>
            <person name="Bollina V."/>
            <person name="Clarke W.E."/>
            <person name="Tuteja R."/>
            <person name="Spillane C."/>
            <person name="Robinson S.J."/>
            <person name="Links M.G."/>
            <person name="Clarke C."/>
            <person name="Higgins E.E."/>
            <person name="Huebert T."/>
            <person name="Sharpe A.G."/>
            <person name="Parkin I.A."/>
        </authorList>
    </citation>
    <scope>NUCLEOTIDE SEQUENCE [LARGE SCALE GENOMIC DNA]</scope>
    <source>
        <strain evidence="6">cv. DH55</strain>
    </source>
</reference>
<dbReference type="InterPro" id="IPR035669">
    <property type="entry name" value="SGNH_plant_lipase-like"/>
</dbReference>
<organism evidence="6 7">
    <name type="scientific">Camelina sativa</name>
    <name type="common">False flax</name>
    <name type="synonym">Myagrum sativum</name>
    <dbReference type="NCBI Taxonomy" id="90675"/>
    <lineage>
        <taxon>Eukaryota</taxon>
        <taxon>Viridiplantae</taxon>
        <taxon>Streptophyta</taxon>
        <taxon>Embryophyta</taxon>
        <taxon>Tracheophyta</taxon>
        <taxon>Spermatophyta</taxon>
        <taxon>Magnoliopsida</taxon>
        <taxon>eudicotyledons</taxon>
        <taxon>Gunneridae</taxon>
        <taxon>Pentapetalae</taxon>
        <taxon>rosids</taxon>
        <taxon>malvids</taxon>
        <taxon>Brassicales</taxon>
        <taxon>Brassicaceae</taxon>
        <taxon>Camelineae</taxon>
        <taxon>Camelina</taxon>
    </lineage>
</organism>
<reference evidence="7" key="2">
    <citation type="submission" date="2025-08" db="UniProtKB">
        <authorList>
            <consortium name="RefSeq"/>
        </authorList>
    </citation>
    <scope>IDENTIFICATION</scope>
    <source>
        <tissue evidence="7">Leaf</tissue>
    </source>
</reference>
<accession>A0ABM0TKZ6</accession>
<evidence type="ECO:0000256" key="1">
    <source>
        <dbReference type="ARBA" id="ARBA00008668"/>
    </source>
</evidence>
<evidence type="ECO:0000256" key="2">
    <source>
        <dbReference type="ARBA" id="ARBA00022801"/>
    </source>
</evidence>
<dbReference type="Pfam" id="PF00657">
    <property type="entry name" value="Lipase_GDSL"/>
    <property type="match status" value="1"/>
</dbReference>
<keyword evidence="4" id="KW-0443">Lipid metabolism</keyword>
<sequence length="388" mass="43320">MPQSRYINIMYIISTVSFVTYLLVRCSMDLLIFLLAFLLLASPVALAKSSSTVPAIFTFGDSIFDAGNNHYNKNCTAQADFPPYGSSFFHRPTGRFTNGRTVADFISEFVGLPLQKPFLELQYQILNGTTSKVPSNGINFASAGSGLLFDTNKFMGVTPIQIQLQQFQTLVEQNHIDKSIIQESLFLLETGSNDIFNYFLPFQTPTLSPDAYVNSMLDQVNKTIDQIYKLGARRIAVFSLGPVGCVPARAMLPNAPTNKCFGKMNVMAKMYNTRLEDIVNIIPTKYPGVIAVFGAVYGITHRFQTFPARYGFTDVSNACCGNGTLGGLMQCGREGYKICNNPDEFLFWDFYHPTERTYNLMSQALWNGNKNQIRPFNLMALATNNITF</sequence>
<comment type="similarity">
    <text evidence="1">Belongs to the 'GDSL' lipolytic enzyme family.</text>
</comment>
<keyword evidence="5" id="KW-0812">Transmembrane</keyword>